<accession>L8JFG7</accession>
<organism evidence="1 2">
    <name type="scientific">Photobacterium marinum</name>
    <dbReference type="NCBI Taxonomy" id="1056511"/>
    <lineage>
        <taxon>Bacteria</taxon>
        <taxon>Pseudomonadati</taxon>
        <taxon>Pseudomonadota</taxon>
        <taxon>Gammaproteobacteria</taxon>
        <taxon>Vibrionales</taxon>
        <taxon>Vibrionaceae</taxon>
        <taxon>Photobacterium</taxon>
    </lineage>
</organism>
<sequence>MKSTFYVLLVAYFGLFVCSVMDGGIAICLKPYLYTANQEVFKI</sequence>
<gene>
    <name evidence="1" type="ORF">C942_01510</name>
</gene>
<dbReference type="EMBL" id="AMZO01000002">
    <property type="protein sequence ID" value="ELR67580.1"/>
    <property type="molecule type" value="Genomic_DNA"/>
</dbReference>
<name>L8JFG7_9GAMM</name>
<protein>
    <submittedName>
        <fullName evidence="1">Uncharacterized protein</fullName>
    </submittedName>
</protein>
<evidence type="ECO:0000313" key="2">
    <source>
        <dbReference type="Proteomes" id="UP000011134"/>
    </source>
</evidence>
<comment type="caution">
    <text evidence="1">The sequence shown here is derived from an EMBL/GenBank/DDBJ whole genome shotgun (WGS) entry which is preliminary data.</text>
</comment>
<proteinExistence type="predicted"/>
<reference evidence="1 2" key="1">
    <citation type="submission" date="2012-12" db="EMBL/GenBank/DDBJ databases">
        <title>Genome Assembly of Photobacterium sp. AK15.</title>
        <authorList>
            <person name="Khatri I."/>
            <person name="Vaidya B."/>
            <person name="Srinivas T.N.R."/>
            <person name="Subramanian S."/>
            <person name="Pinnaka A."/>
        </authorList>
    </citation>
    <scope>NUCLEOTIDE SEQUENCE [LARGE SCALE GENOMIC DNA]</scope>
    <source>
        <strain evidence="1 2">AK15</strain>
    </source>
</reference>
<evidence type="ECO:0000313" key="1">
    <source>
        <dbReference type="EMBL" id="ELR67580.1"/>
    </source>
</evidence>
<keyword evidence="2" id="KW-1185">Reference proteome</keyword>
<dbReference type="Proteomes" id="UP000011134">
    <property type="component" value="Unassembled WGS sequence"/>
</dbReference>
<dbReference type="PATRIC" id="fig|1056511.3.peg.583"/>
<dbReference type="AlphaFoldDB" id="L8JFG7"/>